<dbReference type="AlphaFoldDB" id="A0A4Z2H121"/>
<keyword evidence="3" id="KW-1185">Reference proteome</keyword>
<proteinExistence type="predicted"/>
<organism evidence="2 3">
    <name type="scientific">Liparis tanakae</name>
    <name type="common">Tanaka's snailfish</name>
    <dbReference type="NCBI Taxonomy" id="230148"/>
    <lineage>
        <taxon>Eukaryota</taxon>
        <taxon>Metazoa</taxon>
        <taxon>Chordata</taxon>
        <taxon>Craniata</taxon>
        <taxon>Vertebrata</taxon>
        <taxon>Euteleostomi</taxon>
        <taxon>Actinopterygii</taxon>
        <taxon>Neopterygii</taxon>
        <taxon>Teleostei</taxon>
        <taxon>Neoteleostei</taxon>
        <taxon>Acanthomorphata</taxon>
        <taxon>Eupercaria</taxon>
        <taxon>Perciformes</taxon>
        <taxon>Cottioidei</taxon>
        <taxon>Cottales</taxon>
        <taxon>Liparidae</taxon>
        <taxon>Liparis</taxon>
    </lineage>
</organism>
<evidence type="ECO:0000313" key="2">
    <source>
        <dbReference type="EMBL" id="TNN59456.1"/>
    </source>
</evidence>
<name>A0A4Z2H121_9TELE</name>
<comment type="caution">
    <text evidence="2">The sequence shown here is derived from an EMBL/GenBank/DDBJ whole genome shotgun (WGS) entry which is preliminary data.</text>
</comment>
<sequence length="140" mass="15129">MHRTLCSGAPGLTCASSMSLCRPKRSCSVLLVLRIERLWDFLFCLAWRAAALLPLSTGIPPSKPDANRSEGTKEDEIHSVGEHEGRPERSAAALRPRGDDAGRTGEHTRETLAAERRANAELLEPSTTLQGRRAAGGRGT</sequence>
<reference evidence="2 3" key="1">
    <citation type="submission" date="2019-03" db="EMBL/GenBank/DDBJ databases">
        <title>First draft genome of Liparis tanakae, snailfish: a comprehensive survey of snailfish specific genes.</title>
        <authorList>
            <person name="Kim W."/>
            <person name="Song I."/>
            <person name="Jeong J.-H."/>
            <person name="Kim D."/>
            <person name="Kim S."/>
            <person name="Ryu S."/>
            <person name="Song J.Y."/>
            <person name="Lee S.K."/>
        </authorList>
    </citation>
    <scope>NUCLEOTIDE SEQUENCE [LARGE SCALE GENOMIC DNA]</scope>
    <source>
        <tissue evidence="2">Muscle</tissue>
    </source>
</reference>
<accession>A0A4Z2H121</accession>
<feature type="compositionally biased region" description="Basic and acidic residues" evidence="1">
    <location>
        <begin position="96"/>
        <end position="119"/>
    </location>
</feature>
<dbReference type="Proteomes" id="UP000314294">
    <property type="component" value="Unassembled WGS sequence"/>
</dbReference>
<dbReference type="EMBL" id="SRLO01000356">
    <property type="protein sequence ID" value="TNN59456.1"/>
    <property type="molecule type" value="Genomic_DNA"/>
</dbReference>
<evidence type="ECO:0000313" key="3">
    <source>
        <dbReference type="Proteomes" id="UP000314294"/>
    </source>
</evidence>
<protein>
    <submittedName>
        <fullName evidence="2">Uncharacterized protein</fullName>
    </submittedName>
</protein>
<feature type="region of interest" description="Disordered" evidence="1">
    <location>
        <begin position="55"/>
        <end position="140"/>
    </location>
</feature>
<gene>
    <name evidence="2" type="ORF">EYF80_030371</name>
</gene>
<feature type="compositionally biased region" description="Basic and acidic residues" evidence="1">
    <location>
        <begin position="65"/>
        <end position="89"/>
    </location>
</feature>
<evidence type="ECO:0000256" key="1">
    <source>
        <dbReference type="SAM" id="MobiDB-lite"/>
    </source>
</evidence>